<evidence type="ECO:0008006" key="3">
    <source>
        <dbReference type="Google" id="ProtNLM"/>
    </source>
</evidence>
<sequence>MDRSPLADLRRAIAVARPHLSVPVRADDGTEGFPRSSFRRGWRRAHRGLYVPAGVDDGSPEQRVLEAAACFAGHAGAVTGWAALTWRGARWFDGERGDGSRAPVAVVISTFDRRPRAGVRLSAEAFRADEVTVVDGVRVTTPCRAVADEMRWSSSVRAAVRVAEMAAYDDLVSVAELKQQVRRWTGRTGVRILRDAVPLVDENVWSPPESDLRWDWHELAGLPPVMTNRPVFDRRGRHLGTPDLLEPTVGLAVEYDGVIHLDAVRRRNDVDREERFRAAGLEYATIVAGADRHARALRLQRIWERARASRDGGREQSWTVDPPVWWTPTDSVEARRALSLDDRVRLLGYRSAS</sequence>
<organism evidence="1 2">
    <name type="scientific">Nocardioides zeae</name>
    <dbReference type="NCBI Taxonomy" id="1457234"/>
    <lineage>
        <taxon>Bacteria</taxon>
        <taxon>Bacillati</taxon>
        <taxon>Actinomycetota</taxon>
        <taxon>Actinomycetes</taxon>
        <taxon>Propionibacteriales</taxon>
        <taxon>Nocardioidaceae</taxon>
        <taxon>Nocardioides</taxon>
    </lineage>
</organism>
<evidence type="ECO:0000313" key="2">
    <source>
        <dbReference type="Proteomes" id="UP001239215"/>
    </source>
</evidence>
<dbReference type="AlphaFoldDB" id="A0AAJ1U7G0"/>
<protein>
    <recommendedName>
        <fullName evidence="3">AbiEi antitoxin C-terminal domain-containing protein</fullName>
    </recommendedName>
</protein>
<comment type="caution">
    <text evidence="1">The sequence shown here is derived from an EMBL/GenBank/DDBJ whole genome shotgun (WGS) entry which is preliminary data.</text>
</comment>
<dbReference type="EMBL" id="JAUTAN010000001">
    <property type="protein sequence ID" value="MDQ1105542.1"/>
    <property type="molecule type" value="Genomic_DNA"/>
</dbReference>
<dbReference type="RefSeq" id="WP_307201878.1">
    <property type="nucleotide sequence ID" value="NZ_JAUTAN010000001.1"/>
</dbReference>
<reference evidence="1" key="1">
    <citation type="submission" date="2023-07" db="EMBL/GenBank/DDBJ databases">
        <title>Functional and genomic diversity of the sorghum phyllosphere microbiome.</title>
        <authorList>
            <person name="Shade A."/>
        </authorList>
    </citation>
    <scope>NUCLEOTIDE SEQUENCE</scope>
    <source>
        <strain evidence="1">SORGH_AS_1067</strain>
    </source>
</reference>
<accession>A0AAJ1U7G0</accession>
<name>A0AAJ1U7G0_9ACTN</name>
<evidence type="ECO:0000313" key="1">
    <source>
        <dbReference type="EMBL" id="MDQ1105542.1"/>
    </source>
</evidence>
<dbReference type="Proteomes" id="UP001239215">
    <property type="component" value="Unassembled WGS sequence"/>
</dbReference>
<proteinExistence type="predicted"/>
<gene>
    <name evidence="1" type="ORF">QE405_002826</name>
</gene>